<dbReference type="EMBL" id="LRBV02000007">
    <property type="status" value="NOT_ANNOTATED_CDS"/>
    <property type="molecule type" value="Genomic_DNA"/>
</dbReference>
<evidence type="ECO:0000256" key="1">
    <source>
        <dbReference type="SAM" id="Coils"/>
    </source>
</evidence>
<reference evidence="3" key="2">
    <citation type="submission" date="2021-01" db="UniProtKB">
        <authorList>
            <consortium name="EnsemblPlants"/>
        </authorList>
    </citation>
    <scope>IDENTIFICATION</scope>
</reference>
<keyword evidence="4" id="KW-1185">Reference proteome</keyword>
<name>A0A7N2M5S4_QUELO</name>
<feature type="region of interest" description="Disordered" evidence="2">
    <location>
        <begin position="50"/>
        <end position="69"/>
    </location>
</feature>
<dbReference type="EnsemblPlants" id="QL07p037148:mrna">
    <property type="protein sequence ID" value="QL07p037148:mrna"/>
    <property type="gene ID" value="QL07p037148"/>
</dbReference>
<proteinExistence type="predicted"/>
<organism evidence="3 4">
    <name type="scientific">Quercus lobata</name>
    <name type="common">Valley oak</name>
    <dbReference type="NCBI Taxonomy" id="97700"/>
    <lineage>
        <taxon>Eukaryota</taxon>
        <taxon>Viridiplantae</taxon>
        <taxon>Streptophyta</taxon>
        <taxon>Embryophyta</taxon>
        <taxon>Tracheophyta</taxon>
        <taxon>Spermatophyta</taxon>
        <taxon>Magnoliopsida</taxon>
        <taxon>eudicotyledons</taxon>
        <taxon>Gunneridae</taxon>
        <taxon>Pentapetalae</taxon>
        <taxon>rosids</taxon>
        <taxon>fabids</taxon>
        <taxon>Fagales</taxon>
        <taxon>Fagaceae</taxon>
        <taxon>Quercus</taxon>
    </lineage>
</organism>
<evidence type="ECO:0000256" key="2">
    <source>
        <dbReference type="SAM" id="MobiDB-lite"/>
    </source>
</evidence>
<sequence length="237" mass="26696">MKRSSKRGFKRPSKMTTKFNKEMYAKIKMKKNEPLFAIGQRKLKITDKEKEKEMVERVSSTLAPDLDEGDKGKEKVGFSVWEDAGVAMDRASELLTPGEMKEISSIPSHEMVLGETMHITTQYLANEEKAVMANSKVEALEAEASGLRKDLIAAMNSNNKDELLALAGQRMKAAIAKAVLAFQSTDEYNTILFQWYFKGFELLKRYLIKHGLGTDLEELDFKAVDKEMEEDEAALAA</sequence>
<protein>
    <submittedName>
        <fullName evidence="3">Uncharacterized protein</fullName>
    </submittedName>
</protein>
<dbReference type="Proteomes" id="UP000594261">
    <property type="component" value="Chromosome 7"/>
</dbReference>
<accession>A0A7N2M5S4</accession>
<keyword evidence="1" id="KW-0175">Coiled coil</keyword>
<feature type="coiled-coil region" evidence="1">
    <location>
        <begin position="130"/>
        <end position="157"/>
    </location>
</feature>
<dbReference type="Gramene" id="QL07p037148:mrna">
    <property type="protein sequence ID" value="QL07p037148:mrna"/>
    <property type="gene ID" value="QL07p037148"/>
</dbReference>
<evidence type="ECO:0000313" key="4">
    <source>
        <dbReference type="Proteomes" id="UP000594261"/>
    </source>
</evidence>
<evidence type="ECO:0000313" key="3">
    <source>
        <dbReference type="EnsemblPlants" id="QL07p037148:mrna"/>
    </source>
</evidence>
<dbReference type="AlphaFoldDB" id="A0A7N2M5S4"/>
<dbReference type="InParanoid" id="A0A7N2M5S4"/>
<reference evidence="3 4" key="1">
    <citation type="journal article" date="2016" name="G3 (Bethesda)">
        <title>First Draft Assembly and Annotation of the Genome of a California Endemic Oak Quercus lobata Nee (Fagaceae).</title>
        <authorList>
            <person name="Sork V.L."/>
            <person name="Fitz-Gibbon S.T."/>
            <person name="Puiu D."/>
            <person name="Crepeau M."/>
            <person name="Gugger P.F."/>
            <person name="Sherman R."/>
            <person name="Stevens K."/>
            <person name="Langley C.H."/>
            <person name="Pellegrini M."/>
            <person name="Salzberg S.L."/>
        </authorList>
    </citation>
    <scope>NUCLEOTIDE SEQUENCE [LARGE SCALE GENOMIC DNA]</scope>
    <source>
        <strain evidence="3 4">cv. SW786</strain>
    </source>
</reference>